<feature type="coiled-coil region" evidence="1">
    <location>
        <begin position="68"/>
        <end position="95"/>
    </location>
</feature>
<sequence length="270" mass="28280">MEEQKRHFKAGVAAADAGDWAQADVEFAAAWDVKPHYKIAWARGGAKIELGKYREATAQLEACLREGTKMTKAERKQVEELLAEARAKLVKLHIRLSVPGAEIRVDGEPVGTSPLEADVIVDPGQRSIAATKPGVKFVPVTLSVSPGQAMNVDIEVEPPPPAPLPVKKDAAKPAEGGGWKPWVVGAGTAVAVTGIGTGAAILALTPAESWDENMKWAMTSFAVGGTAAIGAIIVGALWATEKKPAAQRSAVWVAPVVSGRENGVWLGGAF</sequence>
<evidence type="ECO:0000256" key="2">
    <source>
        <dbReference type="SAM" id="Phobius"/>
    </source>
</evidence>
<feature type="transmembrane region" description="Helical" evidence="2">
    <location>
        <begin position="182"/>
        <end position="204"/>
    </location>
</feature>
<keyword evidence="5" id="KW-1185">Reference proteome</keyword>
<dbReference type="InterPro" id="IPR011990">
    <property type="entry name" value="TPR-like_helical_dom_sf"/>
</dbReference>
<organism evidence="4 5">
    <name type="scientific">Polyangium spumosum</name>
    <dbReference type="NCBI Taxonomy" id="889282"/>
    <lineage>
        <taxon>Bacteria</taxon>
        <taxon>Pseudomonadati</taxon>
        <taxon>Myxococcota</taxon>
        <taxon>Polyangia</taxon>
        <taxon>Polyangiales</taxon>
        <taxon>Polyangiaceae</taxon>
        <taxon>Polyangium</taxon>
    </lineage>
</organism>
<evidence type="ECO:0000256" key="1">
    <source>
        <dbReference type="SAM" id="Coils"/>
    </source>
</evidence>
<name>A0A6N7PYZ0_9BACT</name>
<accession>A0A6N7PYZ0</accession>
<evidence type="ECO:0000259" key="3">
    <source>
        <dbReference type="Pfam" id="PF08308"/>
    </source>
</evidence>
<feature type="domain" description="PEGA" evidence="3">
    <location>
        <begin position="91"/>
        <end position="157"/>
    </location>
</feature>
<dbReference type="AlphaFoldDB" id="A0A6N7PYZ0"/>
<dbReference type="RefSeq" id="WP_153824214.1">
    <property type="nucleotide sequence ID" value="NZ_WJIE01000017.1"/>
</dbReference>
<gene>
    <name evidence="4" type="ORF">GF068_36715</name>
</gene>
<dbReference type="OrthoDB" id="5525184at2"/>
<dbReference type="SUPFAM" id="SSF48452">
    <property type="entry name" value="TPR-like"/>
    <property type="match status" value="1"/>
</dbReference>
<dbReference type="InterPro" id="IPR013229">
    <property type="entry name" value="PEGA"/>
</dbReference>
<dbReference type="Proteomes" id="UP000440224">
    <property type="component" value="Unassembled WGS sequence"/>
</dbReference>
<comment type="caution">
    <text evidence="4">The sequence shown here is derived from an EMBL/GenBank/DDBJ whole genome shotgun (WGS) entry which is preliminary data.</text>
</comment>
<keyword evidence="1" id="KW-0175">Coiled coil</keyword>
<evidence type="ECO:0000313" key="5">
    <source>
        <dbReference type="Proteomes" id="UP000440224"/>
    </source>
</evidence>
<dbReference type="EMBL" id="WJIE01000017">
    <property type="protein sequence ID" value="MRG97432.1"/>
    <property type="molecule type" value="Genomic_DNA"/>
</dbReference>
<evidence type="ECO:0000313" key="4">
    <source>
        <dbReference type="EMBL" id="MRG97432.1"/>
    </source>
</evidence>
<feature type="transmembrane region" description="Helical" evidence="2">
    <location>
        <begin position="216"/>
        <end position="239"/>
    </location>
</feature>
<keyword evidence="2" id="KW-1133">Transmembrane helix</keyword>
<keyword evidence="2" id="KW-0472">Membrane</keyword>
<reference evidence="4 5" key="1">
    <citation type="submission" date="2019-10" db="EMBL/GenBank/DDBJ databases">
        <title>A soil myxobacterium in the family Polyangiaceae.</title>
        <authorList>
            <person name="Li Y."/>
            <person name="Wang J."/>
        </authorList>
    </citation>
    <scope>NUCLEOTIDE SEQUENCE [LARGE SCALE GENOMIC DNA]</scope>
    <source>
        <strain evidence="4 5">DSM 14734</strain>
    </source>
</reference>
<keyword evidence="2" id="KW-0812">Transmembrane</keyword>
<dbReference type="Pfam" id="PF08308">
    <property type="entry name" value="PEGA"/>
    <property type="match status" value="1"/>
</dbReference>
<proteinExistence type="predicted"/>
<protein>
    <submittedName>
        <fullName evidence="4">PEGA domain-containing protein</fullName>
    </submittedName>
</protein>